<dbReference type="EMBL" id="CAKMRJ010005412">
    <property type="protein sequence ID" value="CAH1443124.1"/>
    <property type="molecule type" value="Genomic_DNA"/>
</dbReference>
<evidence type="ECO:0000256" key="1">
    <source>
        <dbReference type="SAM" id="Phobius"/>
    </source>
</evidence>
<evidence type="ECO:0000313" key="2">
    <source>
        <dbReference type="EMBL" id="CAH1443124.1"/>
    </source>
</evidence>
<dbReference type="Gene3D" id="2.30.30.650">
    <property type="match status" value="1"/>
</dbReference>
<organism evidence="2 3">
    <name type="scientific">Lactuca virosa</name>
    <dbReference type="NCBI Taxonomy" id="75947"/>
    <lineage>
        <taxon>Eukaryota</taxon>
        <taxon>Viridiplantae</taxon>
        <taxon>Streptophyta</taxon>
        <taxon>Embryophyta</taxon>
        <taxon>Tracheophyta</taxon>
        <taxon>Spermatophyta</taxon>
        <taxon>Magnoliopsida</taxon>
        <taxon>eudicotyledons</taxon>
        <taxon>Gunneridae</taxon>
        <taxon>Pentapetalae</taxon>
        <taxon>asterids</taxon>
        <taxon>campanulids</taxon>
        <taxon>Asterales</taxon>
        <taxon>Asteraceae</taxon>
        <taxon>Cichorioideae</taxon>
        <taxon>Cichorieae</taxon>
        <taxon>Lactucinae</taxon>
        <taxon>Lactuca</taxon>
    </lineage>
</organism>
<protein>
    <recommendedName>
        <fullName evidence="4">F-box associated domain-containing protein</fullName>
    </recommendedName>
</protein>
<sequence length="195" mass="22507">MQSTTTTVLLHLQLHTKFSSISYVDSTGCFFLCRFSSIHNSSALIPIVGFQSTDEVTVDLKPWPPLSHTRSEGKSLIYVCLANALTALYVFMGDQGAELHYQVFIRESKQFLLVDYPFGHNNLVGGIIRLEGDCSTIQVYEETTELMMYDHVFWTYKMECNKSVNFLMEQVMMMEDIYLVYLLVSLYFHFICKRV</sequence>
<feature type="transmembrane region" description="Helical" evidence="1">
    <location>
        <begin position="75"/>
        <end position="92"/>
    </location>
</feature>
<keyword evidence="1" id="KW-1133">Transmembrane helix</keyword>
<evidence type="ECO:0008006" key="4">
    <source>
        <dbReference type="Google" id="ProtNLM"/>
    </source>
</evidence>
<evidence type="ECO:0000313" key="3">
    <source>
        <dbReference type="Proteomes" id="UP001157418"/>
    </source>
</evidence>
<gene>
    <name evidence="2" type="ORF">LVIROSA_LOCUS29064</name>
</gene>
<keyword evidence="3" id="KW-1185">Reference proteome</keyword>
<reference evidence="2 3" key="1">
    <citation type="submission" date="2022-01" db="EMBL/GenBank/DDBJ databases">
        <authorList>
            <person name="Xiong W."/>
            <person name="Schranz E."/>
        </authorList>
    </citation>
    <scope>NUCLEOTIDE SEQUENCE [LARGE SCALE GENOMIC DNA]</scope>
</reference>
<keyword evidence="1" id="KW-0812">Transmembrane</keyword>
<comment type="caution">
    <text evidence="2">The sequence shown here is derived from an EMBL/GenBank/DDBJ whole genome shotgun (WGS) entry which is preliminary data.</text>
</comment>
<feature type="transmembrane region" description="Helical" evidence="1">
    <location>
        <begin position="177"/>
        <end position="192"/>
    </location>
</feature>
<keyword evidence="1" id="KW-0472">Membrane</keyword>
<dbReference type="AlphaFoldDB" id="A0AAU9NZE2"/>
<accession>A0AAU9NZE2</accession>
<dbReference type="Proteomes" id="UP001157418">
    <property type="component" value="Unassembled WGS sequence"/>
</dbReference>
<proteinExistence type="predicted"/>
<name>A0AAU9NZE2_9ASTR</name>